<evidence type="ECO:0000313" key="2">
    <source>
        <dbReference type="EMBL" id="EOL46079.1"/>
    </source>
</evidence>
<dbReference type="EMBL" id="AJAT01000011">
    <property type="protein sequence ID" value="EOL46079.1"/>
    <property type="molecule type" value="Genomic_DNA"/>
</dbReference>
<gene>
    <name evidence="2" type="ORF">UC3_00884</name>
</gene>
<dbReference type="HOGENOM" id="CLU_2154471_0_0_9"/>
<name>R3TWV8_9ENTE</name>
<evidence type="ECO:0000256" key="1">
    <source>
        <dbReference type="SAM" id="Phobius"/>
    </source>
</evidence>
<protein>
    <submittedName>
        <fullName evidence="2">Uncharacterized protein</fullName>
    </submittedName>
</protein>
<feature type="transmembrane region" description="Helical" evidence="1">
    <location>
        <begin position="33"/>
        <end position="55"/>
    </location>
</feature>
<dbReference type="AlphaFoldDB" id="R3TWV8"/>
<feature type="transmembrane region" description="Helical" evidence="1">
    <location>
        <begin position="75"/>
        <end position="103"/>
    </location>
</feature>
<comment type="caution">
    <text evidence="2">The sequence shown here is derived from an EMBL/GenBank/DDBJ whole genome shotgun (WGS) entry which is preliminary data.</text>
</comment>
<proteinExistence type="predicted"/>
<evidence type="ECO:0000313" key="3">
    <source>
        <dbReference type="Proteomes" id="UP000013785"/>
    </source>
</evidence>
<accession>R3TWV8</accession>
<keyword evidence="3" id="KW-1185">Reference proteome</keyword>
<feature type="transmembrane region" description="Helical" evidence="1">
    <location>
        <begin position="6"/>
        <end position="21"/>
    </location>
</feature>
<keyword evidence="1" id="KW-0472">Membrane</keyword>
<dbReference type="Proteomes" id="UP000013785">
    <property type="component" value="Unassembled WGS sequence"/>
</dbReference>
<organism evidence="2 3">
    <name type="scientific">Enterococcus phoeniculicola ATCC BAA-412</name>
    <dbReference type="NCBI Taxonomy" id="1158610"/>
    <lineage>
        <taxon>Bacteria</taxon>
        <taxon>Bacillati</taxon>
        <taxon>Bacillota</taxon>
        <taxon>Bacilli</taxon>
        <taxon>Lactobacillales</taxon>
        <taxon>Enterococcaceae</taxon>
        <taxon>Enterococcus</taxon>
    </lineage>
</organism>
<reference evidence="2 3" key="1">
    <citation type="submission" date="2013-02" db="EMBL/GenBank/DDBJ databases">
        <title>The Genome Sequence of Enterococcus phoeniculicola BAA-412.</title>
        <authorList>
            <consortium name="The Broad Institute Genome Sequencing Platform"/>
            <consortium name="The Broad Institute Genome Sequencing Center for Infectious Disease"/>
            <person name="Earl A.M."/>
            <person name="Gilmore M.S."/>
            <person name="Lebreton F."/>
            <person name="Walker B."/>
            <person name="Young S.K."/>
            <person name="Zeng Q."/>
            <person name="Gargeya S."/>
            <person name="Fitzgerald M."/>
            <person name="Haas B."/>
            <person name="Abouelleil A."/>
            <person name="Alvarado L."/>
            <person name="Arachchi H.M."/>
            <person name="Berlin A.M."/>
            <person name="Chapman S.B."/>
            <person name="Dewar J."/>
            <person name="Goldberg J."/>
            <person name="Griggs A."/>
            <person name="Gujja S."/>
            <person name="Hansen M."/>
            <person name="Howarth C."/>
            <person name="Imamovic A."/>
            <person name="Larimer J."/>
            <person name="McCowan C."/>
            <person name="Murphy C."/>
            <person name="Neiman D."/>
            <person name="Pearson M."/>
            <person name="Priest M."/>
            <person name="Roberts A."/>
            <person name="Saif S."/>
            <person name="Shea T."/>
            <person name="Sisk P."/>
            <person name="Sykes S."/>
            <person name="Wortman J."/>
            <person name="Nusbaum C."/>
            <person name="Birren B."/>
        </authorList>
    </citation>
    <scope>NUCLEOTIDE SEQUENCE [LARGE SCALE GENOMIC DNA]</scope>
    <source>
        <strain evidence="2 3">ATCC BAA-412</strain>
    </source>
</reference>
<sequence>MDIFRLLTFILLGFSFFILVKQPNAPFKKTGALLMLISCLLSLFGEAILSILGYIQLQTIINNSMGGEFFNNSPIFVIMKGIVIVLFIFSSWVIKIVAIIFSFKVYGKLKQ</sequence>
<keyword evidence="1" id="KW-1133">Transmembrane helix</keyword>
<keyword evidence="1" id="KW-0812">Transmembrane</keyword>
<dbReference type="PATRIC" id="fig|1158610.3.peg.863"/>